<dbReference type="RefSeq" id="WP_285968072.1">
    <property type="nucleotide sequence ID" value="NZ_CP127294.1"/>
</dbReference>
<organism evidence="1 2">
    <name type="scientific">Amycolatopsis carbonis</name>
    <dbReference type="NCBI Taxonomy" id="715471"/>
    <lineage>
        <taxon>Bacteria</taxon>
        <taxon>Bacillati</taxon>
        <taxon>Actinomycetota</taxon>
        <taxon>Actinomycetes</taxon>
        <taxon>Pseudonocardiales</taxon>
        <taxon>Pseudonocardiaceae</taxon>
        <taxon>Amycolatopsis</taxon>
    </lineage>
</organism>
<dbReference type="EMBL" id="CP127294">
    <property type="protein sequence ID" value="WIX77331.1"/>
    <property type="molecule type" value="Genomic_DNA"/>
</dbReference>
<dbReference type="AlphaFoldDB" id="A0A9Y2IE39"/>
<evidence type="ECO:0000313" key="2">
    <source>
        <dbReference type="Proteomes" id="UP001236014"/>
    </source>
</evidence>
<accession>A0A9Y2IE39</accession>
<keyword evidence="2" id="KW-1185">Reference proteome</keyword>
<sequence>MTGREGLNGMSDHRRAVNRWWRTKPGALPAQRTPRPAPFVVGLRRTSPAWSTRLDEVLEFNASR</sequence>
<dbReference type="KEGG" id="acab:QRX50_38975"/>
<gene>
    <name evidence="1" type="ORF">QRX50_38975</name>
</gene>
<protein>
    <submittedName>
        <fullName evidence="1">Uncharacterized protein</fullName>
    </submittedName>
</protein>
<reference evidence="1 2" key="1">
    <citation type="submission" date="2023-06" db="EMBL/GenBank/DDBJ databases">
        <authorList>
            <person name="Oyuntsetseg B."/>
            <person name="Kim S.B."/>
        </authorList>
    </citation>
    <scope>NUCLEOTIDE SEQUENCE [LARGE SCALE GENOMIC DNA]</scope>
    <source>
        <strain evidence="1 2">2-15</strain>
    </source>
</reference>
<dbReference type="Proteomes" id="UP001236014">
    <property type="component" value="Chromosome"/>
</dbReference>
<name>A0A9Y2IE39_9PSEU</name>
<proteinExistence type="predicted"/>
<evidence type="ECO:0000313" key="1">
    <source>
        <dbReference type="EMBL" id="WIX77331.1"/>
    </source>
</evidence>